<evidence type="ECO:0000256" key="3">
    <source>
        <dbReference type="ARBA" id="ARBA00022630"/>
    </source>
</evidence>
<dbReference type="HAMAP" id="MF_00479">
    <property type="entry name" value="RsxG_RnfG"/>
    <property type="match status" value="1"/>
</dbReference>
<keyword evidence="6 8" id="KW-0472">Membrane</keyword>
<evidence type="ECO:0000256" key="4">
    <source>
        <dbReference type="ARBA" id="ARBA00022643"/>
    </source>
</evidence>
<evidence type="ECO:0000256" key="6">
    <source>
        <dbReference type="HAMAP-Rule" id="MF_00479"/>
    </source>
</evidence>
<keyword evidence="4 6" id="KW-0288">FMN</keyword>
<keyword evidence="1 6" id="KW-0813">Transport</keyword>
<protein>
    <recommendedName>
        <fullName evidence="6">Ion-translocating oxidoreductase complex subunit G</fullName>
        <ecNumber evidence="6">7.-.-.-</ecNumber>
    </recommendedName>
    <alternativeName>
        <fullName evidence="6">Rnf electron transport complex subunit G</fullName>
    </alternativeName>
</protein>
<keyword evidence="5 6" id="KW-0249">Electron transport</keyword>
<feature type="compositionally biased region" description="Low complexity" evidence="7">
    <location>
        <begin position="7"/>
        <end position="18"/>
    </location>
</feature>
<comment type="similarity">
    <text evidence="6">Belongs to the RnfG family.</text>
</comment>
<dbReference type="SMART" id="SM00900">
    <property type="entry name" value="FMN_bind"/>
    <property type="match status" value="1"/>
</dbReference>
<comment type="subunit">
    <text evidence="6">The complex is composed of six subunits: RnfA, RnfB, RnfC, RnfD, RnfE and RnfG.</text>
</comment>
<keyword evidence="6" id="KW-1278">Translocase</keyword>
<keyword evidence="6 8" id="KW-1133">Transmembrane helix</keyword>
<evidence type="ECO:0000259" key="9">
    <source>
        <dbReference type="SMART" id="SM00900"/>
    </source>
</evidence>
<dbReference type="Proteomes" id="UP001595630">
    <property type="component" value="Unassembled WGS sequence"/>
</dbReference>
<dbReference type="InterPro" id="IPR007329">
    <property type="entry name" value="FMN-bd"/>
</dbReference>
<name>A0ABV7T572_9GAMM</name>
<evidence type="ECO:0000256" key="8">
    <source>
        <dbReference type="SAM" id="Phobius"/>
    </source>
</evidence>
<evidence type="ECO:0000313" key="10">
    <source>
        <dbReference type="EMBL" id="MFC3608339.1"/>
    </source>
</evidence>
<keyword evidence="6" id="KW-1003">Cell membrane</keyword>
<dbReference type="PIRSF" id="PIRSF006091">
    <property type="entry name" value="E_trnsport_RnfG"/>
    <property type="match status" value="1"/>
</dbReference>
<reference evidence="11" key="1">
    <citation type="journal article" date="2019" name="Int. J. Syst. Evol. Microbiol.">
        <title>The Global Catalogue of Microorganisms (GCM) 10K type strain sequencing project: providing services to taxonomists for standard genome sequencing and annotation.</title>
        <authorList>
            <consortium name="The Broad Institute Genomics Platform"/>
            <consortium name="The Broad Institute Genome Sequencing Center for Infectious Disease"/>
            <person name="Wu L."/>
            <person name="Ma J."/>
        </authorList>
    </citation>
    <scope>NUCLEOTIDE SEQUENCE [LARGE SCALE GENOMIC DNA]</scope>
    <source>
        <strain evidence="11">KCTC 42447</strain>
    </source>
</reference>
<gene>
    <name evidence="10" type="primary">rsxG</name>
    <name evidence="6" type="synonym">rnfG</name>
    <name evidence="10" type="ORF">ACFOMF_11165</name>
</gene>
<keyword evidence="2 6" id="KW-0597">Phosphoprotein</keyword>
<feature type="domain" description="FMN-binding" evidence="9">
    <location>
        <begin position="121"/>
        <end position="213"/>
    </location>
</feature>
<evidence type="ECO:0000256" key="1">
    <source>
        <dbReference type="ARBA" id="ARBA00022448"/>
    </source>
</evidence>
<dbReference type="PANTHER" id="PTHR36118">
    <property type="entry name" value="ION-TRANSLOCATING OXIDOREDUCTASE COMPLEX SUBUNIT G"/>
    <property type="match status" value="1"/>
</dbReference>
<accession>A0ABV7T572</accession>
<dbReference type="NCBIfam" id="NF002519">
    <property type="entry name" value="PRK01908.1"/>
    <property type="match status" value="1"/>
</dbReference>
<evidence type="ECO:0000256" key="7">
    <source>
        <dbReference type="SAM" id="MobiDB-lite"/>
    </source>
</evidence>
<dbReference type="InterPro" id="IPR010209">
    <property type="entry name" value="Ion_transpt_RnfG/RsxG"/>
</dbReference>
<dbReference type="EMBL" id="JBHRXZ010000022">
    <property type="protein sequence ID" value="MFC3608339.1"/>
    <property type="molecule type" value="Genomic_DNA"/>
</dbReference>
<dbReference type="Pfam" id="PF04205">
    <property type="entry name" value="FMN_bind"/>
    <property type="match status" value="1"/>
</dbReference>
<dbReference type="PANTHER" id="PTHR36118:SF1">
    <property type="entry name" value="ION-TRANSLOCATING OXIDOREDUCTASE COMPLEX SUBUNIT G"/>
    <property type="match status" value="1"/>
</dbReference>
<comment type="caution">
    <text evidence="10">The sequence shown here is derived from an EMBL/GenBank/DDBJ whole genome shotgun (WGS) entry which is preliminary data.</text>
</comment>
<keyword evidence="6" id="KW-0997">Cell inner membrane</keyword>
<feature type="modified residue" description="FMN phosphoryl threonine" evidence="6">
    <location>
        <position position="196"/>
    </location>
</feature>
<sequence>MSEMSNPAEAAAEQPSEPRTSRFEQWRGRIEYQAMSLGLVCALVALLLLLGNQVTHERIAYERLQDRMAVMRQVLPDALYDNHPLEESLTLDDPELGRLEVYPARLDGMLTAIAFQVSTPGYGGAIDQLIAIDTEGRVLGVRVLSHKETPGLADRIEISRSDWMTGFDGLSLSNTPLNEWAVKKDGGRFDQFAGATITPRAVVRGVLQALQFQARQAEAISQEEVRP</sequence>
<dbReference type="EC" id="7.-.-.-" evidence="6"/>
<keyword evidence="6 8" id="KW-0812">Transmembrane</keyword>
<evidence type="ECO:0000313" key="11">
    <source>
        <dbReference type="Proteomes" id="UP001595630"/>
    </source>
</evidence>
<comment type="subcellular location">
    <subcellularLocation>
        <location evidence="6">Cell inner membrane</location>
        <topology evidence="6">Single-pass membrane protein</topology>
    </subcellularLocation>
</comment>
<evidence type="ECO:0000256" key="2">
    <source>
        <dbReference type="ARBA" id="ARBA00022553"/>
    </source>
</evidence>
<evidence type="ECO:0000256" key="5">
    <source>
        <dbReference type="ARBA" id="ARBA00022982"/>
    </source>
</evidence>
<feature type="region of interest" description="Disordered" evidence="7">
    <location>
        <begin position="1"/>
        <end position="22"/>
    </location>
</feature>
<dbReference type="NCBIfam" id="TIGR01947">
    <property type="entry name" value="rnfG"/>
    <property type="match status" value="1"/>
</dbReference>
<comment type="function">
    <text evidence="6">Part of a membrane-bound complex that couples electron transfer with translocation of ions across the membrane.</text>
</comment>
<keyword evidence="3 6" id="KW-0285">Flavoprotein</keyword>
<comment type="cofactor">
    <cofactor evidence="6">
        <name>FMN</name>
        <dbReference type="ChEBI" id="CHEBI:58210"/>
    </cofactor>
</comment>
<feature type="transmembrane region" description="Helical" evidence="8">
    <location>
        <begin position="32"/>
        <end position="50"/>
    </location>
</feature>
<proteinExistence type="inferred from homology"/>
<organism evidence="10 11">
    <name type="scientific">Stutzerimonas tarimensis</name>
    <dbReference type="NCBI Taxonomy" id="1507735"/>
    <lineage>
        <taxon>Bacteria</taxon>
        <taxon>Pseudomonadati</taxon>
        <taxon>Pseudomonadota</taxon>
        <taxon>Gammaproteobacteria</taxon>
        <taxon>Pseudomonadales</taxon>
        <taxon>Pseudomonadaceae</taxon>
        <taxon>Stutzerimonas</taxon>
    </lineage>
</organism>
<dbReference type="RefSeq" id="WP_386364775.1">
    <property type="nucleotide sequence ID" value="NZ_JBHRXZ010000022.1"/>
</dbReference>
<keyword evidence="11" id="KW-1185">Reference proteome</keyword>